<evidence type="ECO:0000256" key="1">
    <source>
        <dbReference type="ARBA" id="ARBA00004123"/>
    </source>
</evidence>
<dbReference type="GO" id="GO:0007094">
    <property type="term" value="P:mitotic spindle assembly checkpoint signaling"/>
    <property type="evidence" value="ECO:0007669"/>
    <property type="project" value="InterPro"/>
</dbReference>
<keyword evidence="7" id="KW-0175">Coiled coil</keyword>
<evidence type="ECO:0000256" key="4">
    <source>
        <dbReference type="ARBA" id="ARBA00022776"/>
    </source>
</evidence>
<dbReference type="GO" id="GO:0000776">
    <property type="term" value="C:kinetochore"/>
    <property type="evidence" value="ECO:0007669"/>
    <property type="project" value="TreeGrafter"/>
</dbReference>
<accession>A0A2P5CZZ7</accession>
<evidence type="ECO:0000256" key="6">
    <source>
        <dbReference type="ARBA" id="ARBA00023306"/>
    </source>
</evidence>
<dbReference type="OrthoDB" id="1194098at2759"/>
<organism evidence="8 9">
    <name type="scientific">Parasponia andersonii</name>
    <name type="common">Sponia andersonii</name>
    <dbReference type="NCBI Taxonomy" id="3476"/>
    <lineage>
        <taxon>Eukaryota</taxon>
        <taxon>Viridiplantae</taxon>
        <taxon>Streptophyta</taxon>
        <taxon>Embryophyta</taxon>
        <taxon>Tracheophyta</taxon>
        <taxon>Spermatophyta</taxon>
        <taxon>Magnoliopsida</taxon>
        <taxon>eudicotyledons</taxon>
        <taxon>Gunneridae</taxon>
        <taxon>Pentapetalae</taxon>
        <taxon>rosids</taxon>
        <taxon>fabids</taxon>
        <taxon>Rosales</taxon>
        <taxon>Cannabaceae</taxon>
        <taxon>Parasponia</taxon>
    </lineage>
</organism>
<sequence length="169" mass="19394">MFQEVTSSEEHALVKHLQEELRNYEAEVREARKLKSSHENIELLKEKFLEERGRRERAESELSKLQEMQLSIKKLEDELSSLKLLIADIPGVTCSEDIPFKFAALQRELIHSTMKVGEANARLKQLEVALDSAQIDKQNAEVEASLAEEKAEVSKLEVKQIEKMVTIYS</sequence>
<keyword evidence="3" id="KW-0132">Cell division</keyword>
<evidence type="ECO:0000256" key="3">
    <source>
        <dbReference type="ARBA" id="ARBA00022618"/>
    </source>
</evidence>
<comment type="subcellular location">
    <subcellularLocation>
        <location evidence="1">Nucleus</location>
    </subcellularLocation>
</comment>
<dbReference type="GO" id="GO:0051301">
    <property type="term" value="P:cell division"/>
    <property type="evidence" value="ECO:0007669"/>
    <property type="project" value="UniProtKB-KW"/>
</dbReference>
<evidence type="ECO:0000256" key="2">
    <source>
        <dbReference type="ARBA" id="ARBA00008029"/>
    </source>
</evidence>
<evidence type="ECO:0000256" key="7">
    <source>
        <dbReference type="SAM" id="Coils"/>
    </source>
</evidence>
<evidence type="ECO:0000256" key="5">
    <source>
        <dbReference type="ARBA" id="ARBA00023242"/>
    </source>
</evidence>
<dbReference type="Proteomes" id="UP000237105">
    <property type="component" value="Unassembled WGS sequence"/>
</dbReference>
<keyword evidence="4" id="KW-0498">Mitosis</keyword>
<keyword evidence="6" id="KW-0131">Cell cycle</keyword>
<evidence type="ECO:0000313" key="8">
    <source>
        <dbReference type="EMBL" id="PON66618.1"/>
    </source>
</evidence>
<dbReference type="InterPro" id="IPR008672">
    <property type="entry name" value="Mad1"/>
</dbReference>
<dbReference type="GO" id="GO:0051315">
    <property type="term" value="P:attachment of mitotic spindle microtubules to kinetochore"/>
    <property type="evidence" value="ECO:0007669"/>
    <property type="project" value="TreeGrafter"/>
</dbReference>
<dbReference type="GO" id="GO:0072686">
    <property type="term" value="C:mitotic spindle"/>
    <property type="evidence" value="ECO:0007669"/>
    <property type="project" value="TreeGrafter"/>
</dbReference>
<keyword evidence="5" id="KW-0539">Nucleus</keyword>
<dbReference type="PANTHER" id="PTHR23168:SF0">
    <property type="entry name" value="MITOTIC SPINDLE ASSEMBLY CHECKPOINT PROTEIN MAD1"/>
    <property type="match status" value="1"/>
</dbReference>
<evidence type="ECO:0000313" key="9">
    <source>
        <dbReference type="Proteomes" id="UP000237105"/>
    </source>
</evidence>
<feature type="coiled-coil region" evidence="7">
    <location>
        <begin position="7"/>
        <end position="85"/>
    </location>
</feature>
<reference evidence="9" key="1">
    <citation type="submission" date="2016-06" db="EMBL/GenBank/DDBJ databases">
        <title>Parallel loss of symbiosis genes in relatives of nitrogen-fixing non-legume Parasponia.</title>
        <authorList>
            <person name="Van Velzen R."/>
            <person name="Holmer R."/>
            <person name="Bu F."/>
            <person name="Rutten L."/>
            <person name="Van Zeijl A."/>
            <person name="Liu W."/>
            <person name="Santuari L."/>
            <person name="Cao Q."/>
            <person name="Sharma T."/>
            <person name="Shen D."/>
            <person name="Roswanjaya Y."/>
            <person name="Wardhani T."/>
            <person name="Kalhor M.S."/>
            <person name="Jansen J."/>
            <person name="Van den Hoogen J."/>
            <person name="Gungor B."/>
            <person name="Hartog M."/>
            <person name="Hontelez J."/>
            <person name="Verver J."/>
            <person name="Yang W.-C."/>
            <person name="Schijlen E."/>
            <person name="Repin R."/>
            <person name="Schilthuizen M."/>
            <person name="Schranz E."/>
            <person name="Heidstra R."/>
            <person name="Miyata K."/>
            <person name="Fedorova E."/>
            <person name="Kohlen W."/>
            <person name="Bisseling T."/>
            <person name="Smit S."/>
            <person name="Geurts R."/>
        </authorList>
    </citation>
    <scope>NUCLEOTIDE SEQUENCE [LARGE SCALE GENOMIC DNA]</scope>
    <source>
        <strain evidence="9">cv. WU1-14</strain>
    </source>
</reference>
<proteinExistence type="inferred from homology"/>
<gene>
    <name evidence="8" type="ORF">PanWU01x14_108600</name>
</gene>
<protein>
    <submittedName>
        <fullName evidence="8">Spindle assembly checkpoint component Mad</fullName>
    </submittedName>
</protein>
<dbReference type="PANTHER" id="PTHR23168">
    <property type="entry name" value="MITOTIC SPINDLE ASSEMBLY CHECKPOINT PROTEIN MAD1 MITOTIC ARREST DEFICIENT-LIKE PROTEIN 1"/>
    <property type="match status" value="1"/>
</dbReference>
<comment type="caution">
    <text evidence="8">The sequence shown here is derived from an EMBL/GenBank/DDBJ whole genome shotgun (WGS) entry which is preliminary data.</text>
</comment>
<dbReference type="EMBL" id="JXTB01000078">
    <property type="protein sequence ID" value="PON66618.1"/>
    <property type="molecule type" value="Genomic_DNA"/>
</dbReference>
<name>A0A2P5CZZ7_PARAD</name>
<dbReference type="AlphaFoldDB" id="A0A2P5CZZ7"/>
<dbReference type="STRING" id="3476.A0A2P5CZZ7"/>
<feature type="coiled-coil region" evidence="7">
    <location>
        <begin position="116"/>
        <end position="159"/>
    </location>
</feature>
<keyword evidence="9" id="KW-1185">Reference proteome</keyword>
<dbReference type="GO" id="GO:0005635">
    <property type="term" value="C:nuclear envelope"/>
    <property type="evidence" value="ECO:0007669"/>
    <property type="project" value="TreeGrafter"/>
</dbReference>
<comment type="similarity">
    <text evidence="2">Belongs to the MAD1 family.</text>
</comment>